<dbReference type="GO" id="GO:0006281">
    <property type="term" value="P:DNA repair"/>
    <property type="evidence" value="ECO:0007669"/>
    <property type="project" value="InterPro"/>
</dbReference>
<evidence type="ECO:0000313" key="2">
    <source>
        <dbReference type="EMBL" id="ECG6842348.1"/>
    </source>
</evidence>
<dbReference type="EMBL" id="DAAQLY010000001">
    <property type="protein sequence ID" value="HAD9886193.1"/>
    <property type="molecule type" value="Genomic_DNA"/>
</dbReference>
<organism evidence="2">
    <name type="scientific">Salmonella enterica subsp. enterica serovar Brandenburg</name>
    <dbReference type="NCBI Taxonomy" id="149387"/>
    <lineage>
        <taxon>Bacteria</taxon>
        <taxon>Pseudomonadati</taxon>
        <taxon>Pseudomonadota</taxon>
        <taxon>Gammaproteobacteria</taxon>
        <taxon>Enterobacterales</taxon>
        <taxon>Enterobacteriaceae</taxon>
        <taxon>Salmonella</taxon>
    </lineage>
</organism>
<gene>
    <name evidence="1" type="ORF">DQT01_00015</name>
    <name evidence="2" type="ORF">E3354_07050</name>
    <name evidence="3" type="ORF">G2205_02500</name>
</gene>
<dbReference type="InterPro" id="IPR008822">
    <property type="entry name" value="Endonuclease_RusA-like"/>
</dbReference>
<protein>
    <submittedName>
        <fullName evidence="2">RusA family crossover junction endodeoxyribonuclease</fullName>
    </submittedName>
</protein>
<dbReference type="EMBL" id="AAIPET010000005">
    <property type="protein sequence ID" value="ECG6842348.1"/>
    <property type="molecule type" value="Genomic_DNA"/>
</dbReference>
<dbReference type="AlphaFoldDB" id="A0A5I0P2N4"/>
<dbReference type="Pfam" id="PF05866">
    <property type="entry name" value="RusA"/>
    <property type="match status" value="1"/>
</dbReference>
<accession>A0A5I0P2N4</accession>
<dbReference type="GO" id="GO:0006310">
    <property type="term" value="P:DNA recombination"/>
    <property type="evidence" value="ECO:0007669"/>
    <property type="project" value="InterPro"/>
</dbReference>
<sequence>MPMAKLVEFLMPRMPVSHQCKNKVNKTEWMDYVSSVGLDAWNGQAVITDKKLKFLMVYLAGFSMPGDINNFVKPVQDALNAKIYSDDVLIKDVSAHMRCLDEPNDLDGLPDMLGKAIIDGKPCVYVAIYDSIELSEVV</sequence>
<reference evidence="2" key="3">
    <citation type="submission" date="2019-03" db="EMBL/GenBank/DDBJ databases">
        <authorList>
            <person name="Ashton P.M."/>
            <person name="Dallman T."/>
            <person name="Nair S."/>
            <person name="De Pinna E."/>
            <person name="Peters T."/>
            <person name="Grant K."/>
        </authorList>
    </citation>
    <scope>NUCLEOTIDE SEQUENCE</scope>
    <source>
        <strain evidence="1">484126</strain>
        <strain evidence="2">707197</strain>
    </source>
</reference>
<evidence type="ECO:0000313" key="1">
    <source>
        <dbReference type="EMBL" id="EBX0214784.1"/>
    </source>
</evidence>
<reference evidence="3" key="1">
    <citation type="journal article" date="2018" name="Genome Biol.">
        <title>SKESA: strategic k-mer extension for scrupulous assemblies.</title>
        <authorList>
            <person name="Souvorov A."/>
            <person name="Agarwala R."/>
            <person name="Lipman D.J."/>
        </authorList>
    </citation>
    <scope>NUCLEOTIDE SEQUENCE</scope>
    <source>
        <strain evidence="3">Sam_f9e39395-c0eb-484c-8395-e668deecbaab</strain>
    </source>
</reference>
<name>A0A5I0P2N4_SALET</name>
<dbReference type="EMBL" id="AAHJXE010000001">
    <property type="protein sequence ID" value="EBX0214784.1"/>
    <property type="molecule type" value="Genomic_DNA"/>
</dbReference>
<proteinExistence type="predicted"/>
<dbReference type="GO" id="GO:0000287">
    <property type="term" value="F:magnesium ion binding"/>
    <property type="evidence" value="ECO:0007669"/>
    <property type="project" value="InterPro"/>
</dbReference>
<comment type="caution">
    <text evidence="2">The sequence shown here is derived from an EMBL/GenBank/DDBJ whole genome shotgun (WGS) entry which is preliminary data.</text>
</comment>
<reference evidence="3" key="2">
    <citation type="submission" date="2019-01" db="EMBL/GenBank/DDBJ databases">
        <authorList>
            <consortium name="NCBI Pathogen Detection Project"/>
        </authorList>
    </citation>
    <scope>NUCLEOTIDE SEQUENCE</scope>
    <source>
        <strain evidence="3">Sam_f9e39395-c0eb-484c-8395-e668deecbaab</strain>
    </source>
</reference>
<evidence type="ECO:0000313" key="3">
    <source>
        <dbReference type="EMBL" id="HAD9886193.1"/>
    </source>
</evidence>